<organism evidence="2 3">
    <name type="scientific">Salegentibacter agarivorans</name>
    <dbReference type="NCBI Taxonomy" id="345907"/>
    <lineage>
        <taxon>Bacteria</taxon>
        <taxon>Pseudomonadati</taxon>
        <taxon>Bacteroidota</taxon>
        <taxon>Flavobacteriia</taxon>
        <taxon>Flavobacteriales</taxon>
        <taxon>Flavobacteriaceae</taxon>
        <taxon>Salegentibacter</taxon>
    </lineage>
</organism>
<sequence length="224" mass="25822">MKLTNFLLVILLVTTTSLVSQTIEVDSLHRPRNYHIQVNQFQGYPDSNEDIIFLGNSITAGTNWNELLGLPNARNRGISGDTTFGILERLDEVIEGEPSKVFILIGINDIARNYPDELIISNYEKIISRIKEGSPNTEVFIQSILPVNNTFTRYKNHYNKDEHILAINKELKNLSKTYDVNFIDIHPHFLDKENRLSRKFTEEGLHLNAHAYKNWAKILKPYLN</sequence>
<dbReference type="InterPro" id="IPR013830">
    <property type="entry name" value="SGNH_hydro"/>
</dbReference>
<accession>A0A1I2LTU9</accession>
<evidence type="ECO:0000313" key="3">
    <source>
        <dbReference type="Proteomes" id="UP000199116"/>
    </source>
</evidence>
<dbReference type="PANTHER" id="PTHR30383">
    <property type="entry name" value="THIOESTERASE 1/PROTEASE 1/LYSOPHOSPHOLIPASE L1"/>
    <property type="match status" value="1"/>
</dbReference>
<dbReference type="Pfam" id="PF13472">
    <property type="entry name" value="Lipase_GDSL_2"/>
    <property type="match status" value="1"/>
</dbReference>
<keyword evidence="3" id="KW-1185">Reference proteome</keyword>
<protein>
    <submittedName>
        <fullName evidence="2">Lysophospholipase L1</fullName>
    </submittedName>
</protein>
<dbReference type="InterPro" id="IPR036514">
    <property type="entry name" value="SGNH_hydro_sf"/>
</dbReference>
<dbReference type="GO" id="GO:0004622">
    <property type="term" value="F:phosphatidylcholine lysophospholipase activity"/>
    <property type="evidence" value="ECO:0007669"/>
    <property type="project" value="TreeGrafter"/>
</dbReference>
<evidence type="ECO:0000313" key="2">
    <source>
        <dbReference type="EMBL" id="SFF82665.1"/>
    </source>
</evidence>
<name>A0A1I2LTU9_9FLAO</name>
<dbReference type="InterPro" id="IPR051532">
    <property type="entry name" value="Ester_Hydrolysis_Enzymes"/>
</dbReference>
<dbReference type="SUPFAM" id="SSF52266">
    <property type="entry name" value="SGNH hydrolase"/>
    <property type="match status" value="1"/>
</dbReference>
<dbReference type="Gene3D" id="3.40.50.1110">
    <property type="entry name" value="SGNH hydrolase"/>
    <property type="match status" value="1"/>
</dbReference>
<dbReference type="Proteomes" id="UP000199116">
    <property type="component" value="Unassembled WGS sequence"/>
</dbReference>
<reference evidence="3" key="1">
    <citation type="submission" date="2016-10" db="EMBL/GenBank/DDBJ databases">
        <authorList>
            <person name="Varghese N."/>
            <person name="Submissions S."/>
        </authorList>
    </citation>
    <scope>NUCLEOTIDE SEQUENCE [LARGE SCALE GENOMIC DNA]</scope>
    <source>
        <strain evidence="3">DSM 23515</strain>
    </source>
</reference>
<dbReference type="RefSeq" id="WP_075325038.1">
    <property type="nucleotide sequence ID" value="NZ_FOOH01000010.1"/>
</dbReference>
<gene>
    <name evidence="2" type="ORF">SAMN04488033_11081</name>
</gene>
<proteinExistence type="predicted"/>
<dbReference type="EMBL" id="FOOH01000010">
    <property type="protein sequence ID" value="SFF82665.1"/>
    <property type="molecule type" value="Genomic_DNA"/>
</dbReference>
<dbReference type="PANTHER" id="PTHR30383:SF5">
    <property type="entry name" value="SGNH HYDROLASE-TYPE ESTERASE DOMAIN-CONTAINING PROTEIN"/>
    <property type="match status" value="1"/>
</dbReference>
<feature type="domain" description="SGNH hydrolase-type esterase" evidence="1">
    <location>
        <begin position="53"/>
        <end position="213"/>
    </location>
</feature>
<dbReference type="AlphaFoldDB" id="A0A1I2LTU9"/>
<evidence type="ECO:0000259" key="1">
    <source>
        <dbReference type="Pfam" id="PF13472"/>
    </source>
</evidence>